<evidence type="ECO:0000313" key="2">
    <source>
        <dbReference type="Proteomes" id="UP000176191"/>
    </source>
</evidence>
<name>A0A1F5F3V5_9BACT</name>
<accession>A0A1F5F3V5</accession>
<protein>
    <submittedName>
        <fullName evidence="1">Uncharacterized protein</fullName>
    </submittedName>
</protein>
<dbReference type="AlphaFoldDB" id="A0A1F5F3V5"/>
<organism evidence="1 2">
    <name type="scientific">Candidatus Collierbacteria bacterium RIFOXYA2_FULL_46_10</name>
    <dbReference type="NCBI Taxonomy" id="1817726"/>
    <lineage>
        <taxon>Bacteria</taxon>
        <taxon>Candidatus Collieribacteriota</taxon>
    </lineage>
</organism>
<evidence type="ECO:0000313" key="1">
    <source>
        <dbReference type="EMBL" id="OGD74313.1"/>
    </source>
</evidence>
<dbReference type="Proteomes" id="UP000176191">
    <property type="component" value="Unassembled WGS sequence"/>
</dbReference>
<reference evidence="1 2" key="1">
    <citation type="journal article" date="2016" name="Nat. Commun.">
        <title>Thousands of microbial genomes shed light on interconnected biogeochemical processes in an aquifer system.</title>
        <authorList>
            <person name="Anantharaman K."/>
            <person name="Brown C.T."/>
            <person name="Hug L.A."/>
            <person name="Sharon I."/>
            <person name="Castelle C.J."/>
            <person name="Probst A.J."/>
            <person name="Thomas B.C."/>
            <person name="Singh A."/>
            <person name="Wilkins M.J."/>
            <person name="Karaoz U."/>
            <person name="Brodie E.L."/>
            <person name="Williams K.H."/>
            <person name="Hubbard S.S."/>
            <person name="Banfield J.F."/>
        </authorList>
    </citation>
    <scope>NUCLEOTIDE SEQUENCE [LARGE SCALE GENOMIC DNA]</scope>
</reference>
<proteinExistence type="predicted"/>
<sequence length="128" mass="14618">MFFQHEITRQVVDSGMAEMTEIDFTGLGKILRLFLVSLPDETMAHMDIVSTGRGLKHEGETTALYEAAISEMKVETVNRGMPLEYHFQTENERMKWFGENILPGLLGGVVVKEYDDDGLLKFVWNYPN</sequence>
<gene>
    <name evidence="1" type="ORF">A2228_02125</name>
</gene>
<comment type="caution">
    <text evidence="1">The sequence shown here is derived from an EMBL/GenBank/DDBJ whole genome shotgun (WGS) entry which is preliminary data.</text>
</comment>
<dbReference type="EMBL" id="MFAK01000037">
    <property type="protein sequence ID" value="OGD74313.1"/>
    <property type="molecule type" value="Genomic_DNA"/>
</dbReference>